<accession>A0A643BWG0</accession>
<dbReference type="SUPFAM" id="SSF54495">
    <property type="entry name" value="UBC-like"/>
    <property type="match status" value="1"/>
</dbReference>
<gene>
    <name evidence="1" type="ORF">E2I00_001211</name>
</gene>
<dbReference type="PANTHER" id="PTHR21275">
    <property type="entry name" value="RWD DOMAIN-CONTAINING PROTEIN 4"/>
    <property type="match status" value="1"/>
</dbReference>
<dbReference type="InterPro" id="IPR042770">
    <property type="entry name" value="RWDD4"/>
</dbReference>
<organism evidence="1 2">
    <name type="scientific">Balaenoptera physalus</name>
    <name type="common">Fin whale</name>
    <name type="synonym">Balaena physalus</name>
    <dbReference type="NCBI Taxonomy" id="9770"/>
    <lineage>
        <taxon>Eukaryota</taxon>
        <taxon>Metazoa</taxon>
        <taxon>Chordata</taxon>
        <taxon>Craniata</taxon>
        <taxon>Vertebrata</taxon>
        <taxon>Euteleostomi</taxon>
        <taxon>Mammalia</taxon>
        <taxon>Eutheria</taxon>
        <taxon>Laurasiatheria</taxon>
        <taxon>Artiodactyla</taxon>
        <taxon>Whippomorpha</taxon>
        <taxon>Cetacea</taxon>
        <taxon>Mysticeti</taxon>
        <taxon>Balaenopteridae</taxon>
        <taxon>Balaenoptera</taxon>
    </lineage>
</organism>
<evidence type="ECO:0000313" key="1">
    <source>
        <dbReference type="EMBL" id="KAB0392110.1"/>
    </source>
</evidence>
<evidence type="ECO:0000313" key="2">
    <source>
        <dbReference type="Proteomes" id="UP000437017"/>
    </source>
</evidence>
<dbReference type="EMBL" id="SGJD01004032">
    <property type="protein sequence ID" value="KAB0392110.1"/>
    <property type="molecule type" value="Genomic_DNA"/>
</dbReference>
<keyword evidence="2" id="KW-1185">Reference proteome</keyword>
<evidence type="ECO:0008006" key="3">
    <source>
        <dbReference type="Google" id="ProtNLM"/>
    </source>
</evidence>
<name>A0A643BWG0_BALPH</name>
<sequence>MELEAPHSTYEGDYKIGENGDPKAFFIEISWTETYPQTPPHHIISCKAEHISQVTGSSGRTAMTHMLFEYAKDDKEQFTENRHPCYFYDIHKKYHLIKQITKENFLEDGTGLMW</sequence>
<proteinExistence type="predicted"/>
<reference evidence="1 2" key="1">
    <citation type="journal article" date="2019" name="PLoS ONE">
        <title>Genomic analyses reveal an absence of contemporary introgressive admixture between fin whales and blue whales, despite known hybrids.</title>
        <authorList>
            <person name="Westbury M.V."/>
            <person name="Petersen B."/>
            <person name="Lorenzen E.D."/>
        </authorList>
    </citation>
    <scope>NUCLEOTIDE SEQUENCE [LARGE SCALE GENOMIC DNA]</scope>
    <source>
        <strain evidence="1">FinWhale-01</strain>
    </source>
</reference>
<comment type="caution">
    <text evidence="1">The sequence shown here is derived from an EMBL/GenBank/DDBJ whole genome shotgun (WGS) entry which is preliminary data.</text>
</comment>
<protein>
    <recommendedName>
        <fullName evidence="3">RWD domain-containing protein</fullName>
    </recommendedName>
</protein>
<dbReference type="Proteomes" id="UP000437017">
    <property type="component" value="Unassembled WGS sequence"/>
</dbReference>
<dbReference type="PANTHER" id="PTHR21275:SF1">
    <property type="entry name" value="RWD DOMAIN-CONTAINING PROTEIN 4"/>
    <property type="match status" value="1"/>
</dbReference>
<dbReference type="OrthoDB" id="10045773at2759"/>
<dbReference type="InterPro" id="IPR016135">
    <property type="entry name" value="UBQ-conjugating_enzyme/RWD"/>
</dbReference>
<dbReference type="AlphaFoldDB" id="A0A643BWG0"/>